<keyword evidence="6" id="KW-1185">Reference proteome</keyword>
<dbReference type="AlphaFoldDB" id="A0A9X3ZGA3"/>
<accession>A0A9X3ZGA3</accession>
<comment type="caution">
    <text evidence="5">The sequence shown here is derived from an EMBL/GenBank/DDBJ whole genome shotgun (WGS) entry which is preliminary data.</text>
</comment>
<dbReference type="InterPro" id="IPR023187">
    <property type="entry name" value="Tscrpt_reg_MarR-type_CS"/>
</dbReference>
<gene>
    <name evidence="5" type="ORF">OQ273_02880</name>
</gene>
<keyword evidence="1" id="KW-0805">Transcription regulation</keyword>
<evidence type="ECO:0000259" key="4">
    <source>
        <dbReference type="PROSITE" id="PS50995"/>
    </source>
</evidence>
<dbReference type="EMBL" id="JAPJZI010000001">
    <property type="protein sequence ID" value="MDA5397508.1"/>
    <property type="molecule type" value="Genomic_DNA"/>
</dbReference>
<dbReference type="GO" id="GO:0003677">
    <property type="term" value="F:DNA binding"/>
    <property type="evidence" value="ECO:0007669"/>
    <property type="project" value="UniProtKB-KW"/>
</dbReference>
<dbReference type="InterPro" id="IPR036388">
    <property type="entry name" value="WH-like_DNA-bd_sf"/>
</dbReference>
<keyword evidence="3" id="KW-0804">Transcription</keyword>
<evidence type="ECO:0000313" key="5">
    <source>
        <dbReference type="EMBL" id="MDA5397508.1"/>
    </source>
</evidence>
<evidence type="ECO:0000256" key="3">
    <source>
        <dbReference type="ARBA" id="ARBA00023163"/>
    </source>
</evidence>
<dbReference type="PROSITE" id="PS01117">
    <property type="entry name" value="HTH_MARR_1"/>
    <property type="match status" value="1"/>
</dbReference>
<dbReference type="GO" id="GO:0003700">
    <property type="term" value="F:DNA-binding transcription factor activity"/>
    <property type="evidence" value="ECO:0007669"/>
    <property type="project" value="InterPro"/>
</dbReference>
<dbReference type="Gene3D" id="1.10.10.10">
    <property type="entry name" value="Winged helix-like DNA-binding domain superfamily/Winged helix DNA-binding domain"/>
    <property type="match status" value="1"/>
</dbReference>
<dbReference type="PANTHER" id="PTHR42756:SF1">
    <property type="entry name" value="TRANSCRIPTIONAL REPRESSOR OF EMRAB OPERON"/>
    <property type="match status" value="1"/>
</dbReference>
<dbReference type="PRINTS" id="PR00598">
    <property type="entry name" value="HTHMARR"/>
</dbReference>
<keyword evidence="2" id="KW-0238">DNA-binding</keyword>
<dbReference type="PANTHER" id="PTHR42756">
    <property type="entry name" value="TRANSCRIPTIONAL REGULATOR, MARR"/>
    <property type="match status" value="1"/>
</dbReference>
<organism evidence="5 6">
    <name type="scientific">Hoeflea prorocentri</name>
    <dbReference type="NCBI Taxonomy" id="1922333"/>
    <lineage>
        <taxon>Bacteria</taxon>
        <taxon>Pseudomonadati</taxon>
        <taxon>Pseudomonadota</taxon>
        <taxon>Alphaproteobacteria</taxon>
        <taxon>Hyphomicrobiales</taxon>
        <taxon>Rhizobiaceae</taxon>
        <taxon>Hoeflea</taxon>
    </lineage>
</organism>
<sequence>MAKQSSLTDDQKPVFQEIARFRGIIFDAKLKPYDITMSQGWVLVHLWYKDGQRQSELADCMDVATVTVSKLIDRLEAHGFVERRADKGDRRSNRVFATKRGREIVKIMTRIVFEVDDIANQGITEEELASTLKVLSRMRDNLKYKIASG</sequence>
<name>A0A9X3ZGA3_9HYPH</name>
<evidence type="ECO:0000256" key="2">
    <source>
        <dbReference type="ARBA" id="ARBA00023125"/>
    </source>
</evidence>
<dbReference type="Pfam" id="PF01047">
    <property type="entry name" value="MarR"/>
    <property type="match status" value="1"/>
</dbReference>
<protein>
    <submittedName>
        <fullName evidence="5">MarR family transcriptional regulator</fullName>
    </submittedName>
</protein>
<dbReference type="Proteomes" id="UP001151234">
    <property type="component" value="Unassembled WGS sequence"/>
</dbReference>
<reference evidence="5" key="1">
    <citation type="submission" date="2022-11" db="EMBL/GenBank/DDBJ databases">
        <title>Draft genome sequence of Hoeflea poritis E7-10 and Hoeflea prorocentri PM5-8, separated from scleractinian coral Porites lutea and marine dinoflagellate.</title>
        <authorList>
            <person name="Zhang G."/>
            <person name="Wei Q."/>
            <person name="Cai L."/>
        </authorList>
    </citation>
    <scope>NUCLEOTIDE SEQUENCE</scope>
    <source>
        <strain evidence="5">PM5-8</strain>
    </source>
</reference>
<dbReference type="SUPFAM" id="SSF46785">
    <property type="entry name" value="Winged helix' DNA-binding domain"/>
    <property type="match status" value="1"/>
</dbReference>
<evidence type="ECO:0000256" key="1">
    <source>
        <dbReference type="ARBA" id="ARBA00023015"/>
    </source>
</evidence>
<evidence type="ECO:0000313" key="6">
    <source>
        <dbReference type="Proteomes" id="UP001151234"/>
    </source>
</evidence>
<dbReference type="InterPro" id="IPR000835">
    <property type="entry name" value="HTH_MarR-typ"/>
</dbReference>
<dbReference type="InterPro" id="IPR036390">
    <property type="entry name" value="WH_DNA-bd_sf"/>
</dbReference>
<dbReference type="PROSITE" id="PS50995">
    <property type="entry name" value="HTH_MARR_2"/>
    <property type="match status" value="1"/>
</dbReference>
<dbReference type="SMART" id="SM00347">
    <property type="entry name" value="HTH_MARR"/>
    <property type="match status" value="1"/>
</dbReference>
<feature type="domain" description="HTH marR-type" evidence="4">
    <location>
        <begin position="11"/>
        <end position="140"/>
    </location>
</feature>
<proteinExistence type="predicted"/>
<dbReference type="RefSeq" id="WP_267988969.1">
    <property type="nucleotide sequence ID" value="NZ_JAPJZI010000001.1"/>
</dbReference>